<sequence length="248" mass="27855">MFHKQGIEKVILHMARSGLLLNLCSGRLGDANQSMHARKWTLAIHHPHSVSFPFYITQSSCWFGWQLYYEDTVTLIWNHEACSSLDFVSSQDHDLVLRDASLRVVTPELMVAISAIHLGGVILELEAISASSCSFVALYSSWRWPSSLSFLVHSHSQSMSFSLVGALTMRKQRNPLGSSLFTTGYPRPMAFVFGVTSHKRCICRMETIKIAQLSNNRISSPSHYLTGLSHARTESNFMPLIQCYAILC</sequence>
<gene>
    <name evidence="1" type="ORF">VNO77_03631</name>
</gene>
<name>A0AAN9MVV8_CANGL</name>
<proteinExistence type="predicted"/>
<dbReference type="AlphaFoldDB" id="A0AAN9MVV8"/>
<protein>
    <submittedName>
        <fullName evidence="1">Uncharacterized protein</fullName>
    </submittedName>
</protein>
<dbReference type="Proteomes" id="UP001367508">
    <property type="component" value="Unassembled WGS sequence"/>
</dbReference>
<accession>A0AAN9MVV8</accession>
<reference evidence="1 2" key="1">
    <citation type="submission" date="2024-01" db="EMBL/GenBank/DDBJ databases">
        <title>The genomes of 5 underutilized Papilionoideae crops provide insights into root nodulation and disease resistanc.</title>
        <authorList>
            <person name="Jiang F."/>
        </authorList>
    </citation>
    <scope>NUCLEOTIDE SEQUENCE [LARGE SCALE GENOMIC DNA]</scope>
    <source>
        <strain evidence="1">LVBAO_FW01</strain>
        <tissue evidence="1">Leaves</tissue>
    </source>
</reference>
<evidence type="ECO:0000313" key="2">
    <source>
        <dbReference type="Proteomes" id="UP001367508"/>
    </source>
</evidence>
<organism evidence="1 2">
    <name type="scientific">Canavalia gladiata</name>
    <name type="common">Sword bean</name>
    <name type="synonym">Dolichos gladiatus</name>
    <dbReference type="NCBI Taxonomy" id="3824"/>
    <lineage>
        <taxon>Eukaryota</taxon>
        <taxon>Viridiplantae</taxon>
        <taxon>Streptophyta</taxon>
        <taxon>Embryophyta</taxon>
        <taxon>Tracheophyta</taxon>
        <taxon>Spermatophyta</taxon>
        <taxon>Magnoliopsida</taxon>
        <taxon>eudicotyledons</taxon>
        <taxon>Gunneridae</taxon>
        <taxon>Pentapetalae</taxon>
        <taxon>rosids</taxon>
        <taxon>fabids</taxon>
        <taxon>Fabales</taxon>
        <taxon>Fabaceae</taxon>
        <taxon>Papilionoideae</taxon>
        <taxon>50 kb inversion clade</taxon>
        <taxon>NPAAA clade</taxon>
        <taxon>indigoferoid/millettioid clade</taxon>
        <taxon>Phaseoleae</taxon>
        <taxon>Canavalia</taxon>
    </lineage>
</organism>
<keyword evidence="2" id="KW-1185">Reference proteome</keyword>
<comment type="caution">
    <text evidence="1">The sequence shown here is derived from an EMBL/GenBank/DDBJ whole genome shotgun (WGS) entry which is preliminary data.</text>
</comment>
<evidence type="ECO:0000313" key="1">
    <source>
        <dbReference type="EMBL" id="KAK7361561.1"/>
    </source>
</evidence>
<dbReference type="EMBL" id="JAYMYQ010000001">
    <property type="protein sequence ID" value="KAK7361561.1"/>
    <property type="molecule type" value="Genomic_DNA"/>
</dbReference>